<organism evidence="1 2">
    <name type="scientific">Venturia effusa</name>
    <dbReference type="NCBI Taxonomy" id="50376"/>
    <lineage>
        <taxon>Eukaryota</taxon>
        <taxon>Fungi</taxon>
        <taxon>Dikarya</taxon>
        <taxon>Ascomycota</taxon>
        <taxon>Pezizomycotina</taxon>
        <taxon>Dothideomycetes</taxon>
        <taxon>Pleosporomycetidae</taxon>
        <taxon>Venturiales</taxon>
        <taxon>Venturiaceae</taxon>
        <taxon>Venturia</taxon>
    </lineage>
</organism>
<keyword evidence="2" id="KW-1185">Reference proteome</keyword>
<dbReference type="Proteomes" id="UP000316270">
    <property type="component" value="Chromosome 12"/>
</dbReference>
<accession>A0A517LHE7</accession>
<reference evidence="1 2" key="1">
    <citation type="submission" date="2019-07" db="EMBL/GenBank/DDBJ databases">
        <title>Finished genome of Venturia effusa.</title>
        <authorList>
            <person name="Young C.A."/>
            <person name="Cox M.P."/>
            <person name="Ganley A.R.D."/>
            <person name="David W.J."/>
        </authorList>
    </citation>
    <scope>NUCLEOTIDE SEQUENCE [LARGE SCALE GENOMIC DNA]</scope>
    <source>
        <strain evidence="2">albino</strain>
    </source>
</reference>
<proteinExistence type="predicted"/>
<dbReference type="AlphaFoldDB" id="A0A517LHE7"/>
<sequence length="310" mass="35647">MSMIAAIRRGQPTPLQPSMKADFNQVQLDIATLTRAERQRLRQSLLATLYFDFLQLPFELRETVYELVLMSSSGKIRRFSSPGRHKKSKTKAPRQIPTSILSVSRQVYLEARDVLYRKTTCKLSIYSQFRQVGHQIERNDKLAFVNFRQVILDIHVTNTSIEYNDKAVGSIGHFLADLVDMLVLAFDRQYNAPKTTVRLDFRLWEANDLDYKSGDDAPGCIGVCLYRKVWYRAQIAFAFNKMKSLLCFRVPNLILTTNVETSINGFRAQKVDACKVRFWNERNGDLGILSLWPNGHGCKLDPHEETDSDD</sequence>
<dbReference type="OrthoDB" id="2951834at2759"/>
<dbReference type="InterPro" id="IPR038883">
    <property type="entry name" value="AN11006-like"/>
</dbReference>
<protein>
    <submittedName>
        <fullName evidence="1">Uncharacterized protein</fullName>
    </submittedName>
</protein>
<evidence type="ECO:0000313" key="1">
    <source>
        <dbReference type="EMBL" id="QDS75062.1"/>
    </source>
</evidence>
<gene>
    <name evidence="1" type="ORF">FKW77_006642</name>
</gene>
<dbReference type="PANTHER" id="PTHR42085">
    <property type="entry name" value="F-BOX DOMAIN-CONTAINING PROTEIN"/>
    <property type="match status" value="1"/>
</dbReference>
<dbReference type="EMBL" id="CP042196">
    <property type="protein sequence ID" value="QDS75062.1"/>
    <property type="molecule type" value="Genomic_DNA"/>
</dbReference>
<name>A0A517LHE7_9PEZI</name>
<dbReference type="PANTHER" id="PTHR42085:SF8">
    <property type="entry name" value="F-BOX DOMAIN-CONTAINING PROTEIN"/>
    <property type="match status" value="1"/>
</dbReference>
<evidence type="ECO:0000313" key="2">
    <source>
        <dbReference type="Proteomes" id="UP000316270"/>
    </source>
</evidence>